<evidence type="ECO:0000313" key="2">
    <source>
        <dbReference type="Proteomes" id="UP001301140"/>
    </source>
</evidence>
<dbReference type="Proteomes" id="UP001301140">
    <property type="component" value="Unassembled WGS sequence"/>
</dbReference>
<protein>
    <submittedName>
        <fullName evidence="1">IS5/IS1182 family transposase</fullName>
    </submittedName>
</protein>
<dbReference type="AlphaFoldDB" id="A0AAP3UYC8"/>
<reference evidence="1 2" key="1">
    <citation type="submission" date="2023-03" db="EMBL/GenBank/DDBJ databases">
        <title>YIM 152171 draft genome.</title>
        <authorList>
            <person name="Yang Z."/>
        </authorList>
    </citation>
    <scope>NUCLEOTIDE SEQUENCE [LARGE SCALE GENOMIC DNA]</scope>
    <source>
        <strain evidence="1 2">YIM 152171</strain>
    </source>
</reference>
<dbReference type="EMBL" id="JARGEQ010000047">
    <property type="protein sequence ID" value="MDF1585907.1"/>
    <property type="molecule type" value="Genomic_DNA"/>
</dbReference>
<feature type="non-terminal residue" evidence="1">
    <location>
        <position position="1"/>
    </location>
</feature>
<keyword evidence="2" id="KW-1185">Reference proteome</keyword>
<gene>
    <name evidence="1" type="ORF">PZ740_05855</name>
</gene>
<organism evidence="1 2">
    <name type="scientific">Marinimicrococcus flavescens</name>
    <dbReference type="NCBI Taxonomy" id="3031815"/>
    <lineage>
        <taxon>Bacteria</taxon>
        <taxon>Pseudomonadati</taxon>
        <taxon>Pseudomonadota</taxon>
        <taxon>Alphaproteobacteria</taxon>
        <taxon>Geminicoccales</taxon>
        <taxon>Geminicoccaceae</taxon>
        <taxon>Marinimicrococcus</taxon>
    </lineage>
</organism>
<evidence type="ECO:0000313" key="1">
    <source>
        <dbReference type="EMBL" id="MDF1585907.1"/>
    </source>
</evidence>
<sequence>LKDFRRIATRYDKLAANFQSAVALAAVGAFWL</sequence>
<accession>A0AAP3UYC8</accession>
<name>A0AAP3UYC8_9PROT</name>
<comment type="caution">
    <text evidence="1">The sequence shown here is derived from an EMBL/GenBank/DDBJ whole genome shotgun (WGS) entry which is preliminary data.</text>
</comment>
<proteinExistence type="predicted"/>